<evidence type="ECO:0000256" key="4">
    <source>
        <dbReference type="ARBA" id="ARBA00023064"/>
    </source>
</evidence>
<evidence type="ECO:0000256" key="3">
    <source>
        <dbReference type="ARBA" id="ARBA00023002"/>
    </source>
</evidence>
<feature type="active site" description="Proton acceptor" evidence="6">
    <location>
        <position position="184"/>
    </location>
</feature>
<organism evidence="11 12">
    <name type="scientific">Weissella confusa</name>
    <name type="common">Lactobacillus confusus</name>
    <dbReference type="NCBI Taxonomy" id="1583"/>
    <lineage>
        <taxon>Bacteria</taxon>
        <taxon>Bacillati</taxon>
        <taxon>Bacillota</taxon>
        <taxon>Bacilli</taxon>
        <taxon>Lactobacillales</taxon>
        <taxon>Lactobacillaceae</taxon>
        <taxon>Weissella</taxon>
    </lineage>
</organism>
<dbReference type="InterPro" id="IPR006113">
    <property type="entry name" value="6PGDH_Gnd/GntZ"/>
</dbReference>
<accession>A0A4Z0RT80</accession>
<evidence type="ECO:0000313" key="11">
    <source>
        <dbReference type="EMBL" id="TGE70831.1"/>
    </source>
</evidence>
<sequence length="458" mass="50453">MATADFGVVGLAVMGRNLALNVESRGYTVAVYNRSSARTEDLVQTHSDKKFVPGYTVEEFVKSIKAPRRILLMVKAGAGTDAVIEELLPFLEKGDILIDGGNTFFEDTMRRSEKLAESGINFIGMGVSGGELGALQGPSMMPGGQREAYDLVEPILKEIAAKAPEDGKPTVAYIGPNGAGHYVKMVHNGIEYGDMQLIAESYDLLKRLLKLDSYLIEITADILTRDDDLGSGKPMVDMILDRAGNKGTGKWSSQSALEVGAPQSLITESVYARYISAMKEDRVAASKVLAGPEFNFEGDVDATVEDIREALYFGKIMSYAQGFDQLRMASDHYDWDLQYGELAQLWRAGAIIRARFLQRITYAYNNEAGLHNLLLDPYFKDIAEKYQAAARRVIALATAAGVPVPSLSAAVAYFDSYRSEVLPANLIQAQRDYFGAHTYERTDKPAGEMYHYSWYEEA</sequence>
<feature type="binding site" evidence="8">
    <location>
        <begin position="33"/>
        <end position="35"/>
    </location>
    <ligand>
        <name>NADP(+)</name>
        <dbReference type="ChEBI" id="CHEBI:58349"/>
    </ligand>
</feature>
<dbReference type="UniPathway" id="UPA00115">
    <property type="reaction ID" value="UER00410"/>
</dbReference>
<dbReference type="Gene3D" id="1.20.5.320">
    <property type="entry name" value="6-Phosphogluconate Dehydrogenase, domain 3"/>
    <property type="match status" value="1"/>
</dbReference>
<comment type="subunit">
    <text evidence="2 5">Homodimer.</text>
</comment>
<evidence type="ECO:0000256" key="9">
    <source>
        <dbReference type="RuleBase" id="RU000485"/>
    </source>
</evidence>
<dbReference type="Gene3D" id="3.40.50.720">
    <property type="entry name" value="NAD(P)-binding Rossmann-like Domain"/>
    <property type="match status" value="1"/>
</dbReference>
<dbReference type="FunFam" id="3.40.50.720:FF:000007">
    <property type="entry name" value="6-phosphogluconate dehydrogenase, decarboxylating"/>
    <property type="match status" value="1"/>
</dbReference>
<comment type="function">
    <text evidence="5">Catalyzes the oxidative decarboxylation of 6-phosphogluconate to ribulose 5-phosphate and CO(2), with concomitant reduction of NADP to NADPH.</text>
</comment>
<dbReference type="NCBIfam" id="NF006765">
    <property type="entry name" value="PRK09287.1"/>
    <property type="match status" value="1"/>
</dbReference>
<comment type="caution">
    <text evidence="11">The sequence shown here is derived from an EMBL/GenBank/DDBJ whole genome shotgun (WGS) entry which is preliminary data.</text>
</comment>
<feature type="binding site" description="in other chain" evidence="7">
    <location>
        <begin position="128"/>
        <end position="130"/>
    </location>
    <ligand>
        <name>substrate</name>
        <note>ligand shared between dimeric partners</note>
    </ligand>
</feature>
<feature type="binding site" evidence="8">
    <location>
        <begin position="10"/>
        <end position="15"/>
    </location>
    <ligand>
        <name>NADP(+)</name>
        <dbReference type="ChEBI" id="CHEBI:58349"/>
    </ligand>
</feature>
<dbReference type="FunFam" id="1.20.5.320:FF:000001">
    <property type="entry name" value="6-phosphogluconate dehydrogenase, decarboxylating"/>
    <property type="match status" value="1"/>
</dbReference>
<feature type="binding site" evidence="8">
    <location>
        <begin position="74"/>
        <end position="76"/>
    </location>
    <ligand>
        <name>NADP(+)</name>
        <dbReference type="ChEBI" id="CHEBI:58349"/>
    </ligand>
</feature>
<proteinExistence type="inferred from homology"/>
<feature type="binding site" description="in other chain" evidence="7">
    <location>
        <begin position="187"/>
        <end position="188"/>
    </location>
    <ligand>
        <name>substrate</name>
        <note>ligand shared between dimeric partners</note>
    </ligand>
</feature>
<comment type="similarity">
    <text evidence="1 5 9">Belongs to the 6-phosphogluconate dehydrogenase family.</text>
</comment>
<name>A0A4Z0RT80_WEICO</name>
<dbReference type="InterPro" id="IPR006114">
    <property type="entry name" value="6PGDH_C"/>
</dbReference>
<feature type="active site" description="Proton donor" evidence="6">
    <location>
        <position position="191"/>
    </location>
</feature>
<dbReference type="InterPro" id="IPR036291">
    <property type="entry name" value="NAD(P)-bd_dom_sf"/>
</dbReference>
<comment type="pathway">
    <text evidence="5 9">Carbohydrate degradation; pentose phosphate pathway; D-ribulose 5-phosphate from D-glucose 6-phosphate (oxidative stage): step 3/3.</text>
</comment>
<dbReference type="PROSITE" id="PS00461">
    <property type="entry name" value="6PGD"/>
    <property type="match status" value="1"/>
</dbReference>
<dbReference type="GO" id="GO:0019521">
    <property type="term" value="P:D-gluconate metabolic process"/>
    <property type="evidence" value="ECO:0007669"/>
    <property type="project" value="UniProtKB-KW"/>
</dbReference>
<evidence type="ECO:0000256" key="7">
    <source>
        <dbReference type="PIRSR" id="PIRSR000109-2"/>
    </source>
</evidence>
<keyword evidence="4 9" id="KW-0311">Gluconate utilization</keyword>
<dbReference type="EMBL" id="PVSN01000073">
    <property type="protein sequence ID" value="TGE70831.1"/>
    <property type="molecule type" value="Genomic_DNA"/>
</dbReference>
<evidence type="ECO:0000256" key="2">
    <source>
        <dbReference type="ARBA" id="ARBA00011738"/>
    </source>
</evidence>
<dbReference type="GO" id="GO:0004616">
    <property type="term" value="F:phosphogluconate dehydrogenase (decarboxylating) activity"/>
    <property type="evidence" value="ECO:0007669"/>
    <property type="project" value="UniProtKB-EC"/>
</dbReference>
<dbReference type="Gene3D" id="1.10.1040.10">
    <property type="entry name" value="N-(1-d-carboxylethyl)-l-norvaline Dehydrogenase, domain 2"/>
    <property type="match status" value="1"/>
</dbReference>
<dbReference type="PRINTS" id="PR00076">
    <property type="entry name" value="6PGDHDRGNASE"/>
</dbReference>
<feature type="domain" description="6-phosphogluconate dehydrogenase C-terminal" evidence="10">
    <location>
        <begin position="180"/>
        <end position="455"/>
    </location>
</feature>
<dbReference type="PIRSF" id="PIRSF000109">
    <property type="entry name" value="6PGD"/>
    <property type="match status" value="1"/>
</dbReference>
<dbReference type="SMART" id="SM01350">
    <property type="entry name" value="6PGD"/>
    <property type="match status" value="1"/>
</dbReference>
<dbReference type="PANTHER" id="PTHR11811">
    <property type="entry name" value="6-PHOSPHOGLUCONATE DEHYDROGENASE"/>
    <property type="match status" value="1"/>
</dbReference>
<keyword evidence="3 5" id="KW-0560">Oxidoreductase</keyword>
<gene>
    <name evidence="11" type="ORF">C6P11_09840</name>
</gene>
<dbReference type="SUPFAM" id="SSF48179">
    <property type="entry name" value="6-phosphogluconate dehydrogenase C-terminal domain-like"/>
    <property type="match status" value="1"/>
</dbReference>
<dbReference type="InterPro" id="IPR008927">
    <property type="entry name" value="6-PGluconate_DH-like_C_sf"/>
</dbReference>
<dbReference type="InterPro" id="IPR006115">
    <property type="entry name" value="6PGDH_NADP-bd"/>
</dbReference>
<feature type="binding site" evidence="7">
    <location>
        <position position="431"/>
    </location>
    <ligand>
        <name>substrate</name>
        <note>ligand shared between dimeric partners</note>
    </ligand>
</feature>
<dbReference type="Pfam" id="PF03446">
    <property type="entry name" value="NAD_binding_2"/>
    <property type="match status" value="1"/>
</dbReference>
<keyword evidence="5 9" id="KW-0521">NADP</keyword>
<feature type="binding site" evidence="8">
    <location>
        <position position="102"/>
    </location>
    <ligand>
        <name>NADP(+)</name>
        <dbReference type="ChEBI" id="CHEBI:58349"/>
    </ligand>
</feature>
<dbReference type="GO" id="GO:0050661">
    <property type="term" value="F:NADP binding"/>
    <property type="evidence" value="ECO:0007669"/>
    <property type="project" value="InterPro"/>
</dbReference>
<dbReference type="AlphaFoldDB" id="A0A4Z0RT80"/>
<dbReference type="NCBIfam" id="TIGR00873">
    <property type="entry name" value="gnd"/>
    <property type="match status" value="1"/>
</dbReference>
<reference evidence="11 12" key="1">
    <citation type="submission" date="2018-03" db="EMBL/GenBank/DDBJ databases">
        <title>Genome sequencing of Weissella confusa isolates.</title>
        <authorList>
            <person name="Kajala I."/>
            <person name="Baruah R."/>
            <person name="Bergsveinson J."/>
            <person name="Juvonen R."/>
            <person name="Ziola B."/>
        </authorList>
    </citation>
    <scope>NUCLEOTIDE SEQUENCE [LARGE SCALE GENOMIC DNA]</scope>
    <source>
        <strain evidence="11 12">VTT E-062653</strain>
    </source>
</reference>
<dbReference type="InterPro" id="IPR006183">
    <property type="entry name" value="Pgluconate_DH"/>
</dbReference>
<evidence type="ECO:0000256" key="1">
    <source>
        <dbReference type="ARBA" id="ARBA00008419"/>
    </source>
</evidence>
<dbReference type="InterPro" id="IPR013328">
    <property type="entry name" value="6PGD_dom2"/>
</dbReference>
<dbReference type="Pfam" id="PF00393">
    <property type="entry name" value="6PGD"/>
    <property type="match status" value="1"/>
</dbReference>
<dbReference type="SUPFAM" id="SSF51735">
    <property type="entry name" value="NAD(P)-binding Rossmann-fold domains"/>
    <property type="match status" value="1"/>
</dbReference>
<evidence type="ECO:0000313" key="12">
    <source>
        <dbReference type="Proteomes" id="UP000297646"/>
    </source>
</evidence>
<feature type="binding site" description="in other chain" evidence="7">
    <location>
        <position position="246"/>
    </location>
    <ligand>
        <name>substrate</name>
        <note>ligand shared between dimeric partners</note>
    </ligand>
</feature>
<dbReference type="EC" id="1.1.1.44" evidence="5 9"/>
<dbReference type="InterPro" id="IPR006184">
    <property type="entry name" value="6PGdom_BS"/>
</dbReference>
<evidence type="ECO:0000256" key="6">
    <source>
        <dbReference type="PIRSR" id="PIRSR000109-1"/>
    </source>
</evidence>
<dbReference type="GO" id="GO:0006098">
    <property type="term" value="P:pentose-phosphate shunt"/>
    <property type="evidence" value="ECO:0007669"/>
    <property type="project" value="UniProtKB-UniPathway"/>
</dbReference>
<feature type="binding site" description="in other chain" evidence="7">
    <location>
        <position position="192"/>
    </location>
    <ligand>
        <name>substrate</name>
        <note>ligand shared between dimeric partners</note>
    </ligand>
</feature>
<evidence type="ECO:0000256" key="5">
    <source>
        <dbReference type="PIRNR" id="PIRNR000109"/>
    </source>
</evidence>
<evidence type="ECO:0000256" key="8">
    <source>
        <dbReference type="PIRSR" id="PIRSR000109-3"/>
    </source>
</evidence>
<feature type="binding site" description="in other chain" evidence="7">
    <location>
        <position position="273"/>
    </location>
    <ligand>
        <name>substrate</name>
        <note>ligand shared between dimeric partners</note>
    </ligand>
</feature>
<dbReference type="FunFam" id="1.10.1040.10:FF:000002">
    <property type="entry name" value="6-phosphogluconate dehydrogenase, decarboxylating"/>
    <property type="match status" value="1"/>
</dbReference>
<dbReference type="OrthoDB" id="9804542at2"/>
<feature type="binding site" evidence="7">
    <location>
        <position position="437"/>
    </location>
    <ligand>
        <name>substrate</name>
        <note>ligand shared between dimeric partners</note>
    </ligand>
</feature>
<evidence type="ECO:0000259" key="10">
    <source>
        <dbReference type="SMART" id="SM01350"/>
    </source>
</evidence>
<protein>
    <recommendedName>
        <fullName evidence="5 9">6-phosphogluconate dehydrogenase, decarboxylating</fullName>
        <ecNumber evidence="5 9">1.1.1.44</ecNumber>
    </recommendedName>
</protein>
<feature type="binding site" description="in other chain" evidence="7">
    <location>
        <position position="102"/>
    </location>
    <ligand>
        <name>substrate</name>
        <note>ligand shared between dimeric partners</note>
    </ligand>
</feature>
<keyword evidence="5 9" id="KW-0570">Pentose shunt</keyword>
<dbReference type="Proteomes" id="UP000297646">
    <property type="component" value="Unassembled WGS sequence"/>
</dbReference>
<comment type="catalytic activity">
    <reaction evidence="5 9">
        <text>6-phospho-D-gluconate + NADP(+) = D-ribulose 5-phosphate + CO2 + NADPH</text>
        <dbReference type="Rhea" id="RHEA:10116"/>
        <dbReference type="ChEBI" id="CHEBI:16526"/>
        <dbReference type="ChEBI" id="CHEBI:57783"/>
        <dbReference type="ChEBI" id="CHEBI:58121"/>
        <dbReference type="ChEBI" id="CHEBI:58349"/>
        <dbReference type="ChEBI" id="CHEBI:58759"/>
        <dbReference type="EC" id="1.1.1.44"/>
    </reaction>
</comment>
<dbReference type="RefSeq" id="WP_135520724.1">
    <property type="nucleotide sequence ID" value="NZ_PVSN01000073.1"/>
</dbReference>